<proteinExistence type="predicted"/>
<dbReference type="EMBL" id="CP003283">
    <property type="protein sequence ID" value="AFL97472.1"/>
    <property type="molecule type" value="Genomic_DNA"/>
</dbReference>
<gene>
    <name evidence="1" type="ordered locus">Ornrh_1290</name>
</gene>
<dbReference type="HOGENOM" id="CLU_2956112_0_0_10"/>
<evidence type="ECO:0000313" key="1">
    <source>
        <dbReference type="EMBL" id="AFL97472.1"/>
    </source>
</evidence>
<accession>I4A0I8</accession>
<sequence>MKSQGFCSAIFFGLKTPICDLSKTFVILPSHAKVFGTNILNFNRFCSNGNLGAGGEYFA</sequence>
<protein>
    <submittedName>
        <fullName evidence="1">Uncharacterized protein</fullName>
    </submittedName>
</protein>
<reference evidence="1 2" key="1">
    <citation type="submission" date="2012-06" db="EMBL/GenBank/DDBJ databases">
        <title>The complete genome of Ornithobacterium rhinotracheale DSM 15997.</title>
        <authorList>
            <consortium name="US DOE Joint Genome Institute (JGI-PGF)"/>
            <person name="Lucas S."/>
            <person name="Copeland A."/>
            <person name="Lapidus A."/>
            <person name="Goodwin L."/>
            <person name="Pitluck S."/>
            <person name="Peters L."/>
            <person name="Mikhailova N."/>
            <person name="Teshima H."/>
            <person name="Kyrpides N."/>
            <person name="Mavromatis K."/>
            <person name="Pagani I."/>
            <person name="Ivanova N."/>
            <person name="Ovchinnikova G."/>
            <person name="Zeytun A."/>
            <person name="Detter J.C."/>
            <person name="Han C."/>
            <person name="Land M."/>
            <person name="Hauser L."/>
            <person name="Markowitz V."/>
            <person name="Cheng J.-F."/>
            <person name="Hugenholtz P."/>
            <person name="Woyke T."/>
            <person name="Wu D."/>
            <person name="Lang E."/>
            <person name="Kopitz M."/>
            <person name="Brambilla E."/>
            <person name="Klenk H.-P."/>
            <person name="Eisen J.A."/>
        </authorList>
    </citation>
    <scope>NUCLEOTIDE SEQUENCE [LARGE SCALE GENOMIC DNA]</scope>
    <source>
        <strain evidence="2">ATCC 51463 / DSM 15997 / CCUG 23171 / LMG 9086</strain>
    </source>
</reference>
<name>I4A0I8_ORNRL</name>
<dbReference type="KEGG" id="orh:Ornrh_1290"/>
<dbReference type="AlphaFoldDB" id="I4A0I8"/>
<dbReference type="Proteomes" id="UP000006051">
    <property type="component" value="Chromosome"/>
</dbReference>
<organism evidence="1 2">
    <name type="scientific">Ornithobacterium rhinotracheale (strain ATCC 51463 / DSM 15997 / CCUG 23171 / CIP 104009 / LMG 9086)</name>
    <dbReference type="NCBI Taxonomy" id="867902"/>
    <lineage>
        <taxon>Bacteria</taxon>
        <taxon>Pseudomonadati</taxon>
        <taxon>Bacteroidota</taxon>
        <taxon>Flavobacteriia</taxon>
        <taxon>Flavobacteriales</taxon>
        <taxon>Weeksellaceae</taxon>
        <taxon>Ornithobacterium</taxon>
    </lineage>
</organism>
<evidence type="ECO:0000313" key="2">
    <source>
        <dbReference type="Proteomes" id="UP000006051"/>
    </source>
</evidence>
<dbReference type="STRING" id="867902.Ornrh_1290"/>
<keyword evidence="2" id="KW-1185">Reference proteome</keyword>